<dbReference type="CDD" id="cd01741">
    <property type="entry name" value="GATase1_1"/>
    <property type="match status" value="1"/>
</dbReference>
<protein>
    <submittedName>
        <fullName evidence="2">Type 1 glutamine amidotransferase</fullName>
    </submittedName>
</protein>
<dbReference type="InterPro" id="IPR044992">
    <property type="entry name" value="ChyE-like"/>
</dbReference>
<dbReference type="EMBL" id="CP063362">
    <property type="protein sequence ID" value="QRG09337.1"/>
    <property type="molecule type" value="Genomic_DNA"/>
</dbReference>
<dbReference type="InterPro" id="IPR017926">
    <property type="entry name" value="GATASE"/>
</dbReference>
<proteinExistence type="predicted"/>
<dbReference type="GO" id="GO:0005829">
    <property type="term" value="C:cytosol"/>
    <property type="evidence" value="ECO:0007669"/>
    <property type="project" value="TreeGrafter"/>
</dbReference>
<evidence type="ECO:0000313" key="2">
    <source>
        <dbReference type="EMBL" id="QRG09337.1"/>
    </source>
</evidence>
<evidence type="ECO:0000313" key="3">
    <source>
        <dbReference type="Proteomes" id="UP000596427"/>
    </source>
</evidence>
<sequence length="231" mass="24836">MKIGILQTGRAPTDLQATHGDYDDMFKRLLAGRGFEFRTYPVLDGIFPESVRDAAGWLVTGSRFGVYEPHAWIAPLEDFLRGAYAAGVPIVGICFGHQILAQALGGKVEKFSGGWSVGLERYTLKGRPGETRVVAWHQDQVVEKPADAEVIGSSPFCRYAALAYGDKALSFQPHPEFTTAFGTDLLTARGAVLPEGIAAQAATGLGGETDSAEIADTIADFFLSSRQAQPR</sequence>
<keyword evidence="2" id="KW-0315">Glutamine amidotransferase</keyword>
<feature type="domain" description="Glutamine amidotransferase" evidence="1">
    <location>
        <begin position="76"/>
        <end position="179"/>
    </location>
</feature>
<dbReference type="Proteomes" id="UP000596427">
    <property type="component" value="Chromosome"/>
</dbReference>
<dbReference type="RefSeq" id="WP_231711478.1">
    <property type="nucleotide sequence ID" value="NZ_CP063362.1"/>
</dbReference>
<dbReference type="SUPFAM" id="SSF52317">
    <property type="entry name" value="Class I glutamine amidotransferase-like"/>
    <property type="match status" value="1"/>
</dbReference>
<reference evidence="2 3" key="1">
    <citation type="submission" date="2020-10" db="EMBL/GenBank/DDBJ databases">
        <title>Degradation of 1,4-Dioxane by Xanthobacter sp. YN2, via a Novel Group-2 Soluble Di-Iron Monooxygenase.</title>
        <authorList>
            <person name="Ma F."/>
            <person name="Wang Y."/>
            <person name="Yang J."/>
            <person name="Guo H."/>
            <person name="Su D."/>
            <person name="Yu L."/>
        </authorList>
    </citation>
    <scope>NUCLEOTIDE SEQUENCE [LARGE SCALE GENOMIC DNA]</scope>
    <source>
        <strain evidence="2 3">YN2</strain>
    </source>
</reference>
<accession>A0A974SL95</accession>
<evidence type="ECO:0000259" key="1">
    <source>
        <dbReference type="Pfam" id="PF00117"/>
    </source>
</evidence>
<dbReference type="Pfam" id="PF00117">
    <property type="entry name" value="GATase"/>
    <property type="match status" value="1"/>
</dbReference>
<gene>
    <name evidence="2" type="ORF">EZH22_14415</name>
</gene>
<dbReference type="PANTHER" id="PTHR42695">
    <property type="entry name" value="GLUTAMINE AMIDOTRANSFERASE YLR126C-RELATED"/>
    <property type="match status" value="1"/>
</dbReference>
<name>A0A974SL95_9HYPH</name>
<dbReference type="PROSITE" id="PS51273">
    <property type="entry name" value="GATASE_TYPE_1"/>
    <property type="match status" value="1"/>
</dbReference>
<organism evidence="2 3">
    <name type="scientific">Xanthobacter dioxanivorans</name>
    <dbReference type="NCBI Taxonomy" id="2528964"/>
    <lineage>
        <taxon>Bacteria</taxon>
        <taxon>Pseudomonadati</taxon>
        <taxon>Pseudomonadota</taxon>
        <taxon>Alphaproteobacteria</taxon>
        <taxon>Hyphomicrobiales</taxon>
        <taxon>Xanthobacteraceae</taxon>
        <taxon>Xanthobacter</taxon>
    </lineage>
</organism>
<dbReference type="PANTHER" id="PTHR42695:SF5">
    <property type="entry name" value="GLUTAMINE AMIDOTRANSFERASE YLR126C-RELATED"/>
    <property type="match status" value="1"/>
</dbReference>
<dbReference type="Gene3D" id="3.40.50.880">
    <property type="match status" value="1"/>
</dbReference>
<dbReference type="InterPro" id="IPR029062">
    <property type="entry name" value="Class_I_gatase-like"/>
</dbReference>
<dbReference type="KEGG" id="xdi:EZH22_14415"/>
<keyword evidence="3" id="KW-1185">Reference proteome</keyword>
<dbReference type="AlphaFoldDB" id="A0A974SL95"/>